<dbReference type="RefSeq" id="WP_073150172.1">
    <property type="nucleotide sequence ID" value="NZ_FRAG01000028.1"/>
</dbReference>
<feature type="transmembrane region" description="Helical" evidence="1">
    <location>
        <begin position="75"/>
        <end position="101"/>
    </location>
</feature>
<dbReference type="GO" id="GO:0080120">
    <property type="term" value="P:CAAX-box protein maturation"/>
    <property type="evidence" value="ECO:0007669"/>
    <property type="project" value="UniProtKB-ARBA"/>
</dbReference>
<keyword evidence="1" id="KW-1133">Transmembrane helix</keyword>
<dbReference type="EMBL" id="FRAG01000028">
    <property type="protein sequence ID" value="SHK13252.1"/>
    <property type="molecule type" value="Genomic_DNA"/>
</dbReference>
<evidence type="ECO:0000313" key="3">
    <source>
        <dbReference type="EMBL" id="SHK13252.1"/>
    </source>
</evidence>
<name>A0A1M6PZC2_PARC5</name>
<feature type="transmembrane region" description="Helical" evidence="1">
    <location>
        <begin position="175"/>
        <end position="191"/>
    </location>
</feature>
<feature type="transmembrane region" description="Helical" evidence="1">
    <location>
        <begin position="198"/>
        <end position="218"/>
    </location>
</feature>
<dbReference type="GO" id="GO:0004175">
    <property type="term" value="F:endopeptidase activity"/>
    <property type="evidence" value="ECO:0007669"/>
    <property type="project" value="UniProtKB-ARBA"/>
</dbReference>
<dbReference type="Proteomes" id="UP000184465">
    <property type="component" value="Unassembled WGS sequence"/>
</dbReference>
<organism evidence="3 4">
    <name type="scientific">Paramaledivibacter caminithermalis (strain DSM 15212 / CIP 107654 / DViRD3)</name>
    <name type="common">Clostridium caminithermale</name>
    <dbReference type="NCBI Taxonomy" id="1121301"/>
    <lineage>
        <taxon>Bacteria</taxon>
        <taxon>Bacillati</taxon>
        <taxon>Bacillota</taxon>
        <taxon>Clostridia</taxon>
        <taxon>Peptostreptococcales</taxon>
        <taxon>Caminicellaceae</taxon>
        <taxon>Paramaledivibacter</taxon>
    </lineage>
</organism>
<keyword evidence="1" id="KW-0472">Membrane</keyword>
<dbReference type="OrthoDB" id="4177129at2"/>
<reference evidence="3 4" key="1">
    <citation type="submission" date="2016-11" db="EMBL/GenBank/DDBJ databases">
        <authorList>
            <person name="Jaros S."/>
            <person name="Januszkiewicz K."/>
            <person name="Wedrychowicz H."/>
        </authorList>
    </citation>
    <scope>NUCLEOTIDE SEQUENCE [LARGE SCALE GENOMIC DNA]</scope>
    <source>
        <strain evidence="3 4">DSM 15212</strain>
    </source>
</reference>
<protein>
    <recommendedName>
        <fullName evidence="2">CAAX prenyl protease 2/Lysostaphin resistance protein A-like domain-containing protein</fullName>
    </recommendedName>
</protein>
<feature type="transmembrane region" description="Helical" evidence="1">
    <location>
        <begin position="238"/>
        <end position="262"/>
    </location>
</feature>
<feature type="domain" description="CAAX prenyl protease 2/Lysostaphin resistance protein A-like" evidence="2">
    <location>
        <begin position="122"/>
        <end position="206"/>
    </location>
</feature>
<dbReference type="STRING" id="1121301.SAMN02745912_02365"/>
<feature type="transmembrane region" description="Helical" evidence="1">
    <location>
        <begin position="12"/>
        <end position="31"/>
    </location>
</feature>
<evidence type="ECO:0000256" key="1">
    <source>
        <dbReference type="SAM" id="Phobius"/>
    </source>
</evidence>
<evidence type="ECO:0000313" key="4">
    <source>
        <dbReference type="Proteomes" id="UP000184465"/>
    </source>
</evidence>
<accession>A0A1M6PZC2</accession>
<sequence length="325" mass="36483">MEKGKITILETNILYLLTALLLVTIGAYTQALNIKTGLIITEYMLVLLPVIILLKIKNISLKAFLRINKLRLKHGLIIVGATILLYPVGAFLNLIVIIGLNYLGLDIKPAPIPVANNVTEYIGLFFIIAISAGICEEFFFRGFLLRAYEEKYKMAGIVMSAIMFGIFHFNVQNLLGPILLGLFFGYLVYLTDSIYAGIIGHIANNGFAVTLMYGLNILQNKLSKYADITPDNTMPETIQLFAAAIMIGFFSAITGTLAYLLIRMIKKDMTKNSSNNQYLDNENLSNEMDIIVNPDIKVERFKFLRFIPVIIVFAMYTIFTIKQFS</sequence>
<gene>
    <name evidence="3" type="ORF">SAMN02745912_02365</name>
</gene>
<dbReference type="PANTHER" id="PTHR36435">
    <property type="entry name" value="SLR1288 PROTEIN"/>
    <property type="match status" value="1"/>
</dbReference>
<feature type="transmembrane region" description="Helical" evidence="1">
    <location>
        <begin position="303"/>
        <end position="321"/>
    </location>
</feature>
<dbReference type="AlphaFoldDB" id="A0A1M6PZC2"/>
<feature type="transmembrane region" description="Helical" evidence="1">
    <location>
        <begin position="37"/>
        <end position="54"/>
    </location>
</feature>
<proteinExistence type="predicted"/>
<keyword evidence="4" id="KW-1185">Reference proteome</keyword>
<dbReference type="InterPro" id="IPR003675">
    <property type="entry name" value="Rce1/LyrA-like_dom"/>
</dbReference>
<dbReference type="PANTHER" id="PTHR36435:SF1">
    <property type="entry name" value="CAAX AMINO TERMINAL PROTEASE FAMILY PROTEIN"/>
    <property type="match status" value="1"/>
</dbReference>
<evidence type="ECO:0000259" key="2">
    <source>
        <dbReference type="Pfam" id="PF02517"/>
    </source>
</evidence>
<dbReference type="Pfam" id="PF02517">
    <property type="entry name" value="Rce1-like"/>
    <property type="match status" value="1"/>
</dbReference>
<feature type="transmembrane region" description="Helical" evidence="1">
    <location>
        <begin position="121"/>
        <end position="140"/>
    </location>
</feature>
<keyword evidence="1" id="KW-0812">Transmembrane</keyword>
<dbReference type="InterPro" id="IPR052710">
    <property type="entry name" value="CAAX_protease"/>
</dbReference>
<feature type="transmembrane region" description="Helical" evidence="1">
    <location>
        <begin position="152"/>
        <end position="169"/>
    </location>
</feature>